<evidence type="ECO:0000313" key="2">
    <source>
        <dbReference type="Proteomes" id="UP000198670"/>
    </source>
</evidence>
<accession>A0A1I3J603</accession>
<name>A0A1I3J603_9SPHI</name>
<reference evidence="1 2" key="1">
    <citation type="submission" date="2016-10" db="EMBL/GenBank/DDBJ databases">
        <authorList>
            <person name="de Groot N.N."/>
        </authorList>
    </citation>
    <scope>NUCLEOTIDE SEQUENCE [LARGE SCALE GENOMIC DNA]</scope>
    <source>
        <strain evidence="1 2">RK1</strain>
    </source>
</reference>
<dbReference type="Proteomes" id="UP000198670">
    <property type="component" value="Unassembled WGS sequence"/>
</dbReference>
<gene>
    <name evidence="1" type="ORF">SAMN05444682_104334</name>
</gene>
<organism evidence="1 2">
    <name type="scientific">Parapedobacter indicus</name>
    <dbReference type="NCBI Taxonomy" id="1477437"/>
    <lineage>
        <taxon>Bacteria</taxon>
        <taxon>Pseudomonadati</taxon>
        <taxon>Bacteroidota</taxon>
        <taxon>Sphingobacteriia</taxon>
        <taxon>Sphingobacteriales</taxon>
        <taxon>Sphingobacteriaceae</taxon>
        <taxon>Parapedobacter</taxon>
    </lineage>
</organism>
<proteinExistence type="predicted"/>
<protein>
    <submittedName>
        <fullName evidence="1">Uncharacterized protein</fullName>
    </submittedName>
</protein>
<keyword evidence="2" id="KW-1185">Reference proteome</keyword>
<dbReference type="AlphaFoldDB" id="A0A1I3J603"/>
<sequence length="78" mass="9258">MQNLQPLIGLLLNKYYICRVMFEEIPFFVEEQSTSPFRPVDPQNFKGLNPYREGCGCDFKKCCKKYKRGKQCKKCPKR</sequence>
<dbReference type="EMBL" id="FOQO01000004">
    <property type="protein sequence ID" value="SFI55771.1"/>
    <property type="molecule type" value="Genomic_DNA"/>
</dbReference>
<evidence type="ECO:0000313" key="1">
    <source>
        <dbReference type="EMBL" id="SFI55771.1"/>
    </source>
</evidence>
<dbReference type="STRING" id="1477437.SAMN05444682_104334"/>